<dbReference type="AlphaFoldDB" id="A0A7S1FVY6"/>
<proteinExistence type="predicted"/>
<reference evidence="2" key="1">
    <citation type="submission" date="2021-01" db="EMBL/GenBank/DDBJ databases">
        <authorList>
            <person name="Corre E."/>
            <person name="Pelletier E."/>
            <person name="Niang G."/>
            <person name="Scheremetjew M."/>
            <person name="Finn R."/>
            <person name="Kale V."/>
            <person name="Holt S."/>
            <person name="Cochrane G."/>
            <person name="Meng A."/>
            <person name="Brown T."/>
            <person name="Cohen L."/>
        </authorList>
    </citation>
    <scope>NUCLEOTIDE SEQUENCE</scope>
    <source>
        <strain evidence="2">308</strain>
    </source>
</reference>
<gene>
    <name evidence="2" type="ORF">CHYS00102_LOCUS20178</name>
</gene>
<sequence>MPHRVGYVHLPGGGIRRDEGANDTGAGEEPTGQFLTRKHRAKLESLPNGGDGGGVPHRKREKGGETDPCEIIETVRSFDKSATAHATMLPFFHYTSPTFKTNVHKYSTAPDTY</sequence>
<feature type="region of interest" description="Disordered" evidence="1">
    <location>
        <begin position="1"/>
        <end position="67"/>
    </location>
</feature>
<organism evidence="2">
    <name type="scientific">Corethron hystrix</name>
    <dbReference type="NCBI Taxonomy" id="216773"/>
    <lineage>
        <taxon>Eukaryota</taxon>
        <taxon>Sar</taxon>
        <taxon>Stramenopiles</taxon>
        <taxon>Ochrophyta</taxon>
        <taxon>Bacillariophyta</taxon>
        <taxon>Coscinodiscophyceae</taxon>
        <taxon>Corethrophycidae</taxon>
        <taxon>Corethrales</taxon>
        <taxon>Corethraceae</taxon>
        <taxon>Corethron</taxon>
    </lineage>
</organism>
<evidence type="ECO:0000313" key="2">
    <source>
        <dbReference type="EMBL" id="CAD8892969.1"/>
    </source>
</evidence>
<protein>
    <submittedName>
        <fullName evidence="2">Uncharacterized protein</fullName>
    </submittedName>
</protein>
<dbReference type="EMBL" id="HBFR01027871">
    <property type="protein sequence ID" value="CAD8892969.1"/>
    <property type="molecule type" value="Transcribed_RNA"/>
</dbReference>
<name>A0A7S1FVY6_9STRA</name>
<evidence type="ECO:0000256" key="1">
    <source>
        <dbReference type="SAM" id="MobiDB-lite"/>
    </source>
</evidence>
<accession>A0A7S1FVY6</accession>